<feature type="compositionally biased region" description="Polar residues" evidence="9">
    <location>
        <begin position="135"/>
        <end position="145"/>
    </location>
</feature>
<feature type="region of interest" description="Disordered" evidence="9">
    <location>
        <begin position="128"/>
        <end position="199"/>
    </location>
</feature>
<dbReference type="InterPro" id="IPR002210">
    <property type="entry name" value="Capsid_L1_Papillomavir"/>
</dbReference>
<evidence type="ECO:0000259" key="10">
    <source>
        <dbReference type="Pfam" id="PF00524"/>
    </source>
</evidence>
<dbReference type="GO" id="GO:0039620">
    <property type="term" value="C:T=7 icosahedral viral capsid"/>
    <property type="evidence" value="ECO:0007669"/>
    <property type="project" value="UniProtKB-KW"/>
</dbReference>
<comment type="subcellular location">
    <subcellularLocation>
        <location evidence="1 8">Virion</location>
    </subcellularLocation>
</comment>
<keyword evidence="5 8" id="KW-0946">Virion</keyword>
<dbReference type="Pfam" id="PF00500">
    <property type="entry name" value="Late_protein_L1"/>
    <property type="match status" value="1"/>
</dbReference>
<reference evidence="11" key="2">
    <citation type="submission" date="2024-02" db="EMBL/GenBank/DDBJ databases">
        <authorList>
            <person name="Hu B."/>
        </authorList>
    </citation>
    <scope>NUCLEOTIDE SEQUENCE</scope>
    <source>
        <strain evidence="11">8A/Uganda/UGR83/2019</strain>
    </source>
</reference>
<protein>
    <recommendedName>
        <fullName evidence="8">Major capsid protein L1</fullName>
    </recommendedName>
</protein>
<dbReference type="GO" id="GO:0016817">
    <property type="term" value="F:hydrolase activity, acting on acid anhydrides"/>
    <property type="evidence" value="ECO:0007669"/>
    <property type="project" value="InterPro"/>
</dbReference>
<dbReference type="SUPFAM" id="SSF88648">
    <property type="entry name" value="Group I dsDNA viruses"/>
    <property type="match status" value="1"/>
</dbReference>
<proteinExistence type="inferred from homology"/>
<dbReference type="GO" id="GO:0046718">
    <property type="term" value="P:symbiont entry into host cell"/>
    <property type="evidence" value="ECO:0007669"/>
    <property type="project" value="UniProtKB-UniRule"/>
</dbReference>
<evidence type="ECO:0000256" key="2">
    <source>
        <dbReference type="ARBA" id="ARBA00022561"/>
    </source>
</evidence>
<sequence>MAHKGTDPEEGTSGLCGLDFLDREAEGSAGDTTEEEGDSDASSLADLFDETDQAPGNPLLLLQQQEAEEDERLVTLIKRKHLTTPDAKAVHALSPKLGAMKITTRRVPAKKKLFAEDSGVGESIEVTHEAEDDSGSLQSQHSQVETPCDAENRGRADGEEEDASKSLESTPNDFGRDEGSANTSGSELLSSQVREEDSRDEVLGEGGALATAILQAKNRRVCKLAEFKDLYHVSLTDLARQFKSDKTCGKNWVVVIFGLPLPFYETLSSVLPEHCTFSHMQHKVGTKGGIALCLCEFKATKNRETVLKLLKTLVRQVHNRPYWLLKAQGRNNGMLWGNQCFITVVDNTRSLNFSINIKNASATEDKWTAESFTNYMRHTEEYEVSMILQLCRVTLDPETVSFLNTMDPDILEDWQIGINPPVSSQVNDRYRFLNSLATHCPDKEKSKDKTDPYANLVFWNLDFTESLSPDLDQFPLGRRFLAQTGRRKTGTTTRTPARSGTVVKRTIAATTVAARPKAVSAKKRRR</sequence>
<evidence type="ECO:0000256" key="8">
    <source>
        <dbReference type="RuleBase" id="RU361248"/>
    </source>
</evidence>
<keyword evidence="8" id="KW-1145">T=7 icosahedral capsid protein</keyword>
<comment type="subunit">
    <text evidence="8">Self-assembles into homopentamers. The capsid has an icosahedral symmetry and consists of 72 capsomers, with each capsomer being a pentamer of L1. Interacts with the minor capsid protein L2; this interaction is necessary for viral genome encapsidation.</text>
</comment>
<feature type="compositionally biased region" description="Polar residues" evidence="9">
    <location>
        <begin position="180"/>
        <end position="192"/>
    </location>
</feature>
<feature type="region of interest" description="Disordered" evidence="9">
    <location>
        <begin position="1"/>
        <end position="57"/>
    </location>
</feature>
<dbReference type="PRINTS" id="PR00865">
    <property type="entry name" value="HPVCAPSIDL1"/>
</dbReference>
<dbReference type="InterPro" id="IPR014000">
    <property type="entry name" value="PPV_DNA_helicase_E1_N"/>
</dbReference>
<evidence type="ECO:0000256" key="6">
    <source>
        <dbReference type="ARBA" id="ARBA00022921"/>
    </source>
</evidence>
<evidence type="ECO:0000256" key="9">
    <source>
        <dbReference type="SAM" id="MobiDB-lite"/>
    </source>
</evidence>
<dbReference type="GO" id="GO:0003677">
    <property type="term" value="F:DNA binding"/>
    <property type="evidence" value="ECO:0007669"/>
    <property type="project" value="InterPro"/>
</dbReference>
<accession>A0AAU7E345</accession>
<evidence type="ECO:0000256" key="1">
    <source>
        <dbReference type="ARBA" id="ARBA00004328"/>
    </source>
</evidence>
<comment type="function">
    <text evidence="8">Forms an icosahedral capsid with a T=7 symmetry and a 50 nm diameter. The capsid is composed of 72 pentamers linked to each other by disulfide bonds and associated with L2 proteins. Binds to heparan sulfate proteoglycans on cell surface of basal layer keratinocytes to provide initial virion attachment. This binding mediates a conformational change in the virus capsid that facilitates efficient infection. The virion enters the host cell via endocytosis. During virus trafficking, L1 protein dissociates from the viral DNA and the genomic DNA is released to the host nucleus. The virion assembly takes place within the cell nucleus. Encapsulates the genomic DNA together with protein L2.</text>
</comment>
<dbReference type="Pfam" id="PF00524">
    <property type="entry name" value="PPV_E1_N"/>
    <property type="match status" value="1"/>
</dbReference>
<dbReference type="InterPro" id="IPR036973">
    <property type="entry name" value="Capsid_L1_sf_Papillomavir"/>
</dbReference>
<evidence type="ECO:0000256" key="5">
    <source>
        <dbReference type="ARBA" id="ARBA00022844"/>
    </source>
</evidence>
<dbReference type="GO" id="GO:0019062">
    <property type="term" value="P:virion attachment to host cell"/>
    <property type="evidence" value="ECO:0007669"/>
    <property type="project" value="UniProtKB-UniRule"/>
</dbReference>
<dbReference type="GO" id="GO:0005198">
    <property type="term" value="F:structural molecule activity"/>
    <property type="evidence" value="ECO:0007669"/>
    <property type="project" value="InterPro"/>
</dbReference>
<keyword evidence="2 8" id="KW-0167">Capsid protein</keyword>
<evidence type="ECO:0000256" key="7">
    <source>
        <dbReference type="ARBA" id="ARBA00023296"/>
    </source>
</evidence>
<keyword evidence="6 8" id="KW-0426">Late protein</keyword>
<dbReference type="EMBL" id="PP711995">
    <property type="protein sequence ID" value="XBH24140.1"/>
    <property type="molecule type" value="Genomic_DNA"/>
</dbReference>
<reference evidence="11" key="1">
    <citation type="journal article" date="2024" name="Microbiome">
        <title>Substantial viral diversity in bats and rodents from East Africa: insights into evolution, recombination, and cocirculation.</title>
        <authorList>
            <person name="Wang D."/>
            <person name="Yang X."/>
            <person name="Ren Z."/>
            <person name="Hu B."/>
            <person name="Zhao H."/>
            <person name="Yang K."/>
            <person name="Shi P."/>
            <person name="Zhang Z."/>
            <person name="Feng Q."/>
            <person name="Nawenja C.V."/>
            <person name="Obanda V."/>
            <person name="Robert K."/>
            <person name="Nalikka B."/>
            <person name="Waruhiu C.N."/>
            <person name="Ochola G.O."/>
            <person name="Onyuok S.O."/>
            <person name="Ochieng H."/>
            <person name="Li B."/>
            <person name="Zhu Y."/>
            <person name="Si H."/>
            <person name="Yin J."/>
            <person name="Kristiansen K."/>
            <person name="Jin X."/>
            <person name="Xu X."/>
            <person name="Xiao M."/>
            <person name="Agwanda B."/>
            <person name="Ommeh S."/>
            <person name="Li J."/>
            <person name="Shi Z.L."/>
        </authorList>
    </citation>
    <scope>NUCLEOTIDE SEQUENCE</scope>
    <source>
        <strain evidence="11">8A/Uganda/UGR83/2019</strain>
    </source>
</reference>
<keyword evidence="7 8" id="KW-1160">Virus entry into host cell</keyword>
<feature type="domain" description="DNA helicase E1 N-terminal Papillomavirus" evidence="10">
    <location>
        <begin position="3"/>
        <end position="123"/>
    </location>
</feature>
<keyword evidence="4 8" id="KW-1161">Viral attachment to host cell</keyword>
<gene>
    <name evidence="8" type="primary">L1</name>
</gene>
<organism evidence="11">
    <name type="scientific">Rousettus bat papillomavirus</name>
    <dbReference type="NCBI Taxonomy" id="3141903"/>
    <lineage>
        <taxon>Viruses</taxon>
        <taxon>Monodnaviria</taxon>
        <taxon>Shotokuvirae</taxon>
        <taxon>Cossaviricota</taxon>
        <taxon>Papovaviricetes</taxon>
        <taxon>Zurhausenvirales</taxon>
        <taxon>Papillomaviridae</taxon>
    </lineage>
</organism>
<evidence type="ECO:0000256" key="3">
    <source>
        <dbReference type="ARBA" id="ARBA00022581"/>
    </source>
</evidence>
<dbReference type="Gene3D" id="2.60.175.20">
    <property type="entry name" value="Major capsid L1 (late) superfamily, Papillomavirus"/>
    <property type="match status" value="2"/>
</dbReference>
<evidence type="ECO:0000313" key="11">
    <source>
        <dbReference type="EMBL" id="XBH24140.1"/>
    </source>
</evidence>
<keyword evidence="3 8" id="KW-0945">Host-virus interaction</keyword>
<comment type="similarity">
    <text evidence="8">Belongs to the papillomaviridae L1 protein family.</text>
</comment>
<dbReference type="SUPFAM" id="SSF55464">
    <property type="entry name" value="Origin of replication-binding domain, RBD-like"/>
    <property type="match status" value="1"/>
</dbReference>
<name>A0AAU7E345_9PAPI</name>
<evidence type="ECO:0000256" key="4">
    <source>
        <dbReference type="ARBA" id="ARBA00022804"/>
    </source>
</evidence>
<dbReference type="InterPro" id="IPR011222">
    <property type="entry name" value="dsDNA_vir_gr_I_capsid"/>
</dbReference>